<proteinExistence type="predicted"/>
<evidence type="ECO:0000256" key="1">
    <source>
        <dbReference type="SAM" id="SignalP"/>
    </source>
</evidence>
<dbReference type="AlphaFoldDB" id="A0A150XEG3"/>
<evidence type="ECO:0000313" key="2">
    <source>
        <dbReference type="EMBL" id="KYG77091.1"/>
    </source>
</evidence>
<dbReference type="OrthoDB" id="978953at2"/>
<accession>A0A150XEG3</accession>
<dbReference type="InterPro" id="IPR019734">
    <property type="entry name" value="TPR_rpt"/>
</dbReference>
<organism evidence="2 3">
    <name type="scientific">Roseivirga ehrenbergii (strain DSM 102268 / JCM 13514 / KCTC 12282 / NCIMB 14502 / KMM 6017)</name>
    <dbReference type="NCBI Taxonomy" id="279360"/>
    <lineage>
        <taxon>Bacteria</taxon>
        <taxon>Pseudomonadati</taxon>
        <taxon>Bacteroidota</taxon>
        <taxon>Cytophagia</taxon>
        <taxon>Cytophagales</taxon>
        <taxon>Roseivirgaceae</taxon>
        <taxon>Roseivirga</taxon>
    </lineage>
</organism>
<dbReference type="InterPro" id="IPR011990">
    <property type="entry name" value="TPR-like_helical_dom_sf"/>
</dbReference>
<evidence type="ECO:0008006" key="4">
    <source>
        <dbReference type="Google" id="ProtNLM"/>
    </source>
</evidence>
<sequence length="229" mass="25951">MRKMKYWMIAAIMMVSVASFGQDSTYLSNEYAKAMAVYNQAQLYNDIEVQKAALYDMLVLDPGDSSVMRTLSEYYYNNRRYTSSALVAMDLLKKYPGNMVATEIAALSYEQLRIYDKAIEYYQEMWLKLDDNNILYQIAYLQYSIKRYEEANTNIGILESKLKDDVKITLTKQDGSVQEVAFKAAVKNLSGLISLDQGDKEAAKTHFNAALALSPDFEAAKMGLAEASK</sequence>
<dbReference type="SUPFAM" id="SSF48452">
    <property type="entry name" value="TPR-like"/>
    <property type="match status" value="1"/>
</dbReference>
<protein>
    <recommendedName>
        <fullName evidence="4">Outer membrane lipoprotein BamD-like domain-containing protein</fullName>
    </recommendedName>
</protein>
<dbReference type="EMBL" id="LQZQ01000012">
    <property type="protein sequence ID" value="KYG77091.1"/>
    <property type="molecule type" value="Genomic_DNA"/>
</dbReference>
<keyword evidence="1" id="KW-0732">Signal</keyword>
<name>A0A150XEG3_ROSEK</name>
<keyword evidence="3" id="KW-1185">Reference proteome</keyword>
<gene>
    <name evidence="2" type="ORF">MB14_02505</name>
</gene>
<feature type="signal peptide" evidence="1">
    <location>
        <begin position="1"/>
        <end position="21"/>
    </location>
</feature>
<dbReference type="STRING" id="279360.MB14_02505"/>
<feature type="chain" id="PRO_5007574629" description="Outer membrane lipoprotein BamD-like domain-containing protein" evidence="1">
    <location>
        <begin position="22"/>
        <end position="229"/>
    </location>
</feature>
<dbReference type="Proteomes" id="UP000075583">
    <property type="component" value="Unassembled WGS sequence"/>
</dbReference>
<reference evidence="2" key="1">
    <citation type="submission" date="2016-01" db="EMBL/GenBank/DDBJ databases">
        <title>Genome sequencing of Roseivirga ehrenbergii KMM 6017.</title>
        <authorList>
            <person name="Selvaratnam C."/>
            <person name="Thevarajoo S."/>
            <person name="Goh K.M."/>
            <person name="Ee R."/>
            <person name="Chan K.-G."/>
            <person name="Chong C.S."/>
        </authorList>
    </citation>
    <scope>NUCLEOTIDE SEQUENCE [LARGE SCALE GENOMIC DNA]</scope>
    <source>
        <strain evidence="2">KMM 6017</strain>
    </source>
</reference>
<evidence type="ECO:0000313" key="3">
    <source>
        <dbReference type="Proteomes" id="UP000075583"/>
    </source>
</evidence>
<dbReference type="Pfam" id="PF13432">
    <property type="entry name" value="TPR_16"/>
    <property type="match status" value="1"/>
</dbReference>
<dbReference type="Gene3D" id="1.25.40.10">
    <property type="entry name" value="Tetratricopeptide repeat domain"/>
    <property type="match status" value="2"/>
</dbReference>
<dbReference type="Pfam" id="PF13181">
    <property type="entry name" value="TPR_8"/>
    <property type="match status" value="1"/>
</dbReference>
<comment type="caution">
    <text evidence="2">The sequence shown here is derived from an EMBL/GenBank/DDBJ whole genome shotgun (WGS) entry which is preliminary data.</text>
</comment>
<dbReference type="RefSeq" id="WP_062591201.1">
    <property type="nucleotide sequence ID" value="NZ_SMGS01000001.1"/>
</dbReference>